<organism evidence="1 2">
    <name type="scientific">Neorhizobium petrolearium</name>
    <dbReference type="NCBI Taxonomy" id="515361"/>
    <lineage>
        <taxon>Bacteria</taxon>
        <taxon>Pseudomonadati</taxon>
        <taxon>Pseudomonadota</taxon>
        <taxon>Alphaproteobacteria</taxon>
        <taxon>Hyphomicrobiales</taxon>
        <taxon>Rhizobiaceae</taxon>
        <taxon>Rhizobium/Agrobacterium group</taxon>
        <taxon>Neorhizobium</taxon>
    </lineage>
</organism>
<name>A0ABY8M487_9HYPH</name>
<evidence type="ECO:0000313" key="2">
    <source>
        <dbReference type="Proteomes" id="UP001227095"/>
    </source>
</evidence>
<dbReference type="Proteomes" id="UP001227095">
    <property type="component" value="Chromosome"/>
</dbReference>
<dbReference type="RefSeq" id="WP_227702246.1">
    <property type="nucleotide sequence ID" value="NZ_CP123000.1"/>
</dbReference>
<dbReference type="EMBL" id="CP123000">
    <property type="protein sequence ID" value="WGI69263.1"/>
    <property type="molecule type" value="Genomic_DNA"/>
</dbReference>
<evidence type="ECO:0000313" key="1">
    <source>
        <dbReference type="EMBL" id="WGI69263.1"/>
    </source>
</evidence>
<keyword evidence="2" id="KW-1185">Reference proteome</keyword>
<reference evidence="1 2" key="1">
    <citation type="submission" date="2023-04" db="EMBL/GenBank/DDBJ databases">
        <title>Neorhizobium petrolearium OS53, complete genome.</title>
        <authorList>
            <person name="Yu T."/>
        </authorList>
    </citation>
    <scope>NUCLEOTIDE SEQUENCE [LARGE SCALE GENOMIC DNA]</scope>
    <source>
        <strain evidence="1 2">OS53</strain>
    </source>
</reference>
<sequence>MNDQGSKQDSGALDASSADENLIVCTDFAIRKTDDRGFEVSVMTQRGYYWVSANHADRYDGETQTFVLSLIETNNFLQQVRKVGLRTRYHGPTHIDLL</sequence>
<proteinExistence type="predicted"/>
<accession>A0ABY8M487</accession>
<gene>
    <name evidence="1" type="ORF">QEO92_04015</name>
</gene>
<protein>
    <submittedName>
        <fullName evidence="1">Uncharacterized protein</fullName>
    </submittedName>
</protein>